<dbReference type="Proteomes" id="UP000464597">
    <property type="component" value="Chromosome"/>
</dbReference>
<dbReference type="RefSeq" id="WP_159422798.1">
    <property type="nucleotide sequence ID" value="NZ_CP047180.1"/>
</dbReference>
<gene>
    <name evidence="2" type="ORF">GSU69_09400</name>
</gene>
<organism evidence="2 3">
    <name type="scientific">Rathayibacter festucae</name>
    <dbReference type="NCBI Taxonomy" id="110937"/>
    <lineage>
        <taxon>Bacteria</taxon>
        <taxon>Bacillati</taxon>
        <taxon>Actinomycetota</taxon>
        <taxon>Actinomycetes</taxon>
        <taxon>Micrococcales</taxon>
        <taxon>Microbacteriaceae</taxon>
        <taxon>Rathayibacter</taxon>
    </lineage>
</organism>
<protein>
    <submittedName>
        <fullName evidence="2">GAF domain-containing protein</fullName>
    </submittedName>
</protein>
<evidence type="ECO:0000313" key="2">
    <source>
        <dbReference type="EMBL" id="QHC62873.1"/>
    </source>
</evidence>
<keyword evidence="3" id="KW-1185">Reference proteome</keyword>
<feature type="domain" description="ANTAR" evidence="1">
    <location>
        <begin position="155"/>
        <end position="216"/>
    </location>
</feature>
<proteinExistence type="predicted"/>
<dbReference type="SMART" id="SM01012">
    <property type="entry name" value="ANTAR"/>
    <property type="match status" value="1"/>
</dbReference>
<dbReference type="InterPro" id="IPR005561">
    <property type="entry name" value="ANTAR"/>
</dbReference>
<reference evidence="3" key="1">
    <citation type="submission" date="2019-12" db="EMBL/GenBank/DDBJ databases">
        <title>Complete and draft genome sequences of new strains and members of some known species of the genus Rathayibacter isolated from plants.</title>
        <authorList>
            <person name="Tarlachkov S.V."/>
            <person name="Starodumova I.P."/>
            <person name="Dorofeeva L.V."/>
            <person name="Prisyazhnaya N.V."/>
            <person name="Leyn S."/>
            <person name="Zlamal J."/>
            <person name="Elan M."/>
            <person name="Osterman A.L."/>
            <person name="Nadler S."/>
            <person name="Subbotin S.A."/>
            <person name="Evtushenko L.I."/>
        </authorList>
    </citation>
    <scope>NUCLEOTIDE SEQUENCE [LARGE SCALE GENOMIC DNA]</scope>
    <source>
        <strain evidence="3">VKM Ac-2802</strain>
    </source>
</reference>
<dbReference type="Gene3D" id="3.30.450.40">
    <property type="match status" value="1"/>
</dbReference>
<evidence type="ECO:0000259" key="1">
    <source>
        <dbReference type="PROSITE" id="PS50921"/>
    </source>
</evidence>
<name>A0ABX6GZB4_9MICO</name>
<dbReference type="EMBL" id="CP047180">
    <property type="protein sequence ID" value="QHC62873.1"/>
    <property type="molecule type" value="Genomic_DNA"/>
</dbReference>
<sequence length="228" mass="23906">MSGDLSGHGAGTSGVEIEWLLASLVRILPGEDAAVSVLGAPGDSRTLAATSRRAETLDEMQIDLGEGPAWDAHRTCRATEMLVHDERHFAAWPFFAPSAAVAGAGSVLAVPLLVGPSSIGAVTLSSSASMRLDAQELQLAGRLSGTLARAVAEQMTTPRADGTLVRDHTLSRREVHRATGMVVSRMRTTPVDALLMMRAHAFAEGIGVRDVAALIIARALDFSHDPPA</sequence>
<evidence type="ECO:0000313" key="3">
    <source>
        <dbReference type="Proteomes" id="UP000464597"/>
    </source>
</evidence>
<accession>A0ABX6GZB4</accession>
<dbReference type="Pfam" id="PF13185">
    <property type="entry name" value="GAF_2"/>
    <property type="match status" value="1"/>
</dbReference>
<dbReference type="InterPro" id="IPR029016">
    <property type="entry name" value="GAF-like_dom_sf"/>
</dbReference>
<dbReference type="SUPFAM" id="SSF55781">
    <property type="entry name" value="GAF domain-like"/>
    <property type="match status" value="1"/>
</dbReference>
<dbReference type="InterPro" id="IPR003018">
    <property type="entry name" value="GAF"/>
</dbReference>
<dbReference type="PROSITE" id="PS50921">
    <property type="entry name" value="ANTAR"/>
    <property type="match status" value="1"/>
</dbReference>